<dbReference type="Proteomes" id="UP000274601">
    <property type="component" value="Unassembled WGS sequence"/>
</dbReference>
<sequence length="467" mass="51815">MSSEQARLVLTAHPLQRVGAYAVAAVAGDLGPERLSAEDFEQAVKRMTRDAVRAALVRDSKIAEGFWLKASYSFNPNSPMNHPSNGKKSADVIKAAIENWRDPSGRGPLQGVDCVLCGRPATGFFGKLDVPLAESDAYRNSTPRGHEGMALCRPCLVCFHALPYGSHLTGGASYALHSWDARFMRRTVQRQVDRNLIIAETGKVTEGYAAVREVVALRALRVYGERLTAGVELLVFNNNNRGQSLEIHSLEQPLAEWLRSTLRPANKKGFAFLVKAHVTAYSPGVVLLARNVFGEPARLFNTAVRYLGRVVPRPDHDREQAASVSDLLYSFVTEVVQMNEKDLAEIRTAAHKVAGLLSTQETGGKLNTLRASMRDPRKMRAWLKRESLTWAIQPPEGAEGPLVTERAFVLLFGPGQDNPAWFHRDVFLFGVLERLSELGWRSKKVEEDLEEIDNATDAEFVNKEEEQ</sequence>
<evidence type="ECO:0000313" key="2">
    <source>
        <dbReference type="Proteomes" id="UP000274601"/>
    </source>
</evidence>
<gene>
    <name evidence="1" type="ORF">BZB76_0115</name>
</gene>
<organism evidence="1 2">
    <name type="scientific">Actinomadura pelletieri DSM 43383</name>
    <dbReference type="NCBI Taxonomy" id="1120940"/>
    <lineage>
        <taxon>Bacteria</taxon>
        <taxon>Bacillati</taxon>
        <taxon>Actinomycetota</taxon>
        <taxon>Actinomycetes</taxon>
        <taxon>Streptosporangiales</taxon>
        <taxon>Thermomonosporaceae</taxon>
        <taxon>Actinomadura</taxon>
    </lineage>
</organism>
<keyword evidence="2" id="KW-1185">Reference proteome</keyword>
<dbReference type="OrthoDB" id="3669582at2"/>
<proteinExistence type="predicted"/>
<dbReference type="RefSeq" id="WP_147449255.1">
    <property type="nucleotide sequence ID" value="NZ_RBWU01000001.1"/>
</dbReference>
<dbReference type="AlphaFoldDB" id="A0A495QWX7"/>
<protein>
    <recommendedName>
        <fullName evidence="3">CRISPR-associated protein Cst1</fullName>
    </recommendedName>
</protein>
<name>A0A495QWX7_9ACTN</name>
<comment type="caution">
    <text evidence="1">The sequence shown here is derived from an EMBL/GenBank/DDBJ whole genome shotgun (WGS) entry which is preliminary data.</text>
</comment>
<accession>A0A495QWX7</accession>
<reference evidence="1 2" key="1">
    <citation type="submission" date="2018-10" db="EMBL/GenBank/DDBJ databases">
        <title>Genomic Encyclopedia of Archaeal and Bacterial Type Strains, Phase II (KMG-II): from individual species to whole genera.</title>
        <authorList>
            <person name="Goeker M."/>
        </authorList>
    </citation>
    <scope>NUCLEOTIDE SEQUENCE [LARGE SCALE GENOMIC DNA]</scope>
    <source>
        <strain evidence="1 2">DSM 43383</strain>
    </source>
</reference>
<evidence type="ECO:0000313" key="1">
    <source>
        <dbReference type="EMBL" id="RKS78689.1"/>
    </source>
</evidence>
<dbReference type="EMBL" id="RBWU01000001">
    <property type="protein sequence ID" value="RKS78689.1"/>
    <property type="molecule type" value="Genomic_DNA"/>
</dbReference>
<evidence type="ECO:0008006" key="3">
    <source>
        <dbReference type="Google" id="ProtNLM"/>
    </source>
</evidence>